<keyword evidence="8" id="KW-1185">Reference proteome</keyword>
<protein>
    <recommendedName>
        <fullName evidence="9">Branched-chain amino acid ABC transporter permease</fullName>
    </recommendedName>
</protein>
<comment type="subcellular location">
    <subcellularLocation>
        <location evidence="1">Cell membrane</location>
        <topology evidence="1">Multi-pass membrane protein</topology>
    </subcellularLocation>
</comment>
<keyword evidence="4 6" id="KW-1133">Transmembrane helix</keyword>
<feature type="transmembrane region" description="Helical" evidence="6">
    <location>
        <begin position="278"/>
        <end position="300"/>
    </location>
</feature>
<dbReference type="PANTHER" id="PTHR30482:SF17">
    <property type="entry name" value="ABC TRANSPORTER ATP-BINDING PROTEIN"/>
    <property type="match status" value="1"/>
</dbReference>
<dbReference type="Pfam" id="PF02653">
    <property type="entry name" value="BPD_transp_2"/>
    <property type="match status" value="1"/>
</dbReference>
<feature type="transmembrane region" description="Helical" evidence="6">
    <location>
        <begin position="154"/>
        <end position="171"/>
    </location>
</feature>
<dbReference type="OrthoDB" id="3460090at2"/>
<feature type="transmembrane region" description="Helical" evidence="6">
    <location>
        <begin position="76"/>
        <end position="95"/>
    </location>
</feature>
<keyword evidence="5 6" id="KW-0472">Membrane</keyword>
<evidence type="ECO:0000313" key="8">
    <source>
        <dbReference type="Proteomes" id="UP000283474"/>
    </source>
</evidence>
<evidence type="ECO:0000313" key="7">
    <source>
        <dbReference type="EMBL" id="QAA94746.1"/>
    </source>
</evidence>
<dbReference type="Proteomes" id="UP000283474">
    <property type="component" value="Chromosome"/>
</dbReference>
<feature type="transmembrane region" description="Helical" evidence="6">
    <location>
        <begin position="102"/>
        <end position="122"/>
    </location>
</feature>
<dbReference type="GO" id="GO:0005886">
    <property type="term" value="C:plasma membrane"/>
    <property type="evidence" value="ECO:0007669"/>
    <property type="project" value="UniProtKB-SubCell"/>
</dbReference>
<dbReference type="AlphaFoldDB" id="A0A410GEL4"/>
<evidence type="ECO:0000256" key="4">
    <source>
        <dbReference type="ARBA" id="ARBA00022989"/>
    </source>
</evidence>
<keyword evidence="3 6" id="KW-0812">Transmembrane</keyword>
<feature type="transmembrane region" description="Helical" evidence="6">
    <location>
        <begin position="54"/>
        <end position="70"/>
    </location>
</feature>
<proteinExistence type="predicted"/>
<evidence type="ECO:0000256" key="2">
    <source>
        <dbReference type="ARBA" id="ARBA00022475"/>
    </source>
</evidence>
<keyword evidence="2" id="KW-1003">Cell membrane</keyword>
<evidence type="ECO:0000256" key="6">
    <source>
        <dbReference type="SAM" id="Phobius"/>
    </source>
</evidence>
<gene>
    <name evidence="7" type="ORF">CKA81_13500</name>
</gene>
<dbReference type="PANTHER" id="PTHR30482">
    <property type="entry name" value="HIGH-AFFINITY BRANCHED-CHAIN AMINO ACID TRANSPORT SYSTEM PERMEASE"/>
    <property type="match status" value="1"/>
</dbReference>
<evidence type="ECO:0008006" key="9">
    <source>
        <dbReference type="Google" id="ProtNLM"/>
    </source>
</evidence>
<evidence type="ECO:0000256" key="1">
    <source>
        <dbReference type="ARBA" id="ARBA00004651"/>
    </source>
</evidence>
<dbReference type="InterPro" id="IPR043428">
    <property type="entry name" value="LivM-like"/>
</dbReference>
<feature type="transmembrane region" description="Helical" evidence="6">
    <location>
        <begin position="242"/>
        <end position="266"/>
    </location>
</feature>
<accession>A0A410GEL4</accession>
<reference evidence="7 8" key="1">
    <citation type="submission" date="2017-08" db="EMBL/GenBank/DDBJ databases">
        <authorList>
            <person name="Park S.-J."/>
            <person name="Kim H."/>
        </authorList>
    </citation>
    <scope>NUCLEOTIDE SEQUENCE [LARGE SCALE GENOMIC DNA]</scope>
    <source>
        <strain evidence="8">ye3</strain>
    </source>
</reference>
<dbReference type="RefSeq" id="WP_128355740.1">
    <property type="nucleotide sequence ID" value="NZ_CP022987.1"/>
</dbReference>
<dbReference type="GO" id="GO:0015658">
    <property type="term" value="F:branched-chain amino acid transmembrane transporter activity"/>
    <property type="evidence" value="ECO:0007669"/>
    <property type="project" value="InterPro"/>
</dbReference>
<dbReference type="EMBL" id="CP022987">
    <property type="protein sequence ID" value="QAA94746.1"/>
    <property type="molecule type" value="Genomic_DNA"/>
</dbReference>
<name>A0A410GEL4_9BURK</name>
<dbReference type="InterPro" id="IPR001851">
    <property type="entry name" value="ABC_transp_permease"/>
</dbReference>
<dbReference type="CDD" id="cd06581">
    <property type="entry name" value="TM_PBP1_LivM_like"/>
    <property type="match status" value="1"/>
</dbReference>
<feature type="transmembrane region" description="Helical" evidence="6">
    <location>
        <begin position="29"/>
        <end position="47"/>
    </location>
</feature>
<evidence type="ECO:0000256" key="3">
    <source>
        <dbReference type="ARBA" id="ARBA00022692"/>
    </source>
</evidence>
<evidence type="ECO:0000256" key="5">
    <source>
        <dbReference type="ARBA" id="ARBA00023136"/>
    </source>
</evidence>
<sequence length="319" mass="34453">MRWNIIGLALVIAVTLAMSGSASLSSEIFIFAIAALGFNVLYGMTGLLSFGQSVFFGGAAYLSAMLTATLPFSAPLVTLIGGAIGLILAVLFALLATRVRGIYLVMLTLVLQQVGYFLALTFKDYTGGENGLADVVRTDITLFGHVLFDLQSPAAFMIYTACVLIVVFVFIQRLSLAPLGSVLNALRLNEVRTEVLGYRTKYFMISAFAASGFITGMAGSLYAMLMRFVPLNSVDFETAEKLVIMAIVGGVGTTLGPVVGAAIFLLAADLLAPIWPRWLMLMGALMIFVIVVLRGGWWTFWCSVYNSGSRTERRHCRCK</sequence>
<organism evidence="7 8">
    <name type="scientific">Pollutimonas thiosulfatoxidans</name>
    <dbReference type="NCBI Taxonomy" id="2028345"/>
    <lineage>
        <taxon>Bacteria</taxon>
        <taxon>Pseudomonadati</taxon>
        <taxon>Pseudomonadota</taxon>
        <taxon>Betaproteobacteria</taxon>
        <taxon>Burkholderiales</taxon>
        <taxon>Alcaligenaceae</taxon>
        <taxon>Pollutimonas</taxon>
    </lineage>
</organism>
<feature type="transmembrane region" description="Helical" evidence="6">
    <location>
        <begin position="202"/>
        <end position="222"/>
    </location>
</feature>
<dbReference type="KEGG" id="pus:CKA81_13500"/>